<feature type="signal peptide" evidence="18">
    <location>
        <begin position="1"/>
        <end position="31"/>
    </location>
</feature>
<gene>
    <name evidence="20" type="ORF">SI8410_09013679</name>
</gene>
<dbReference type="GO" id="GO:0016020">
    <property type="term" value="C:membrane"/>
    <property type="evidence" value="ECO:0007669"/>
    <property type="project" value="UniProtKB-SubCell"/>
</dbReference>
<accession>A0A7I8KZ77</accession>
<keyword evidence="13" id="KW-0325">Glycoprotein</keyword>
<evidence type="ECO:0000256" key="7">
    <source>
        <dbReference type="ARBA" id="ARBA00022729"/>
    </source>
</evidence>
<evidence type="ECO:0000256" key="6">
    <source>
        <dbReference type="ARBA" id="ARBA00022692"/>
    </source>
</evidence>
<evidence type="ECO:0000256" key="13">
    <source>
        <dbReference type="ARBA" id="ARBA00023180"/>
    </source>
</evidence>
<name>A0A7I8KZ77_SPIIN</name>
<keyword evidence="8" id="KW-0677">Repeat</keyword>
<dbReference type="SUPFAM" id="SSF52058">
    <property type="entry name" value="L domain-like"/>
    <property type="match status" value="1"/>
</dbReference>
<dbReference type="FunFam" id="3.80.10.10:FF:000380">
    <property type="entry name" value="Putative inactive leucine-rich repeat receptor-like protein kinase"/>
    <property type="match status" value="1"/>
</dbReference>
<dbReference type="EMBL" id="LR746272">
    <property type="protein sequence ID" value="CAA7403001.1"/>
    <property type="molecule type" value="Genomic_DNA"/>
</dbReference>
<feature type="transmembrane region" description="Helical" evidence="17">
    <location>
        <begin position="350"/>
        <end position="375"/>
    </location>
</feature>
<dbReference type="InterPro" id="IPR051824">
    <property type="entry name" value="LRR_Rcpt-Like_S/T_Kinase"/>
</dbReference>
<dbReference type="Pfam" id="PF07714">
    <property type="entry name" value="PK_Tyr_Ser-Thr"/>
    <property type="match status" value="1"/>
</dbReference>
<feature type="compositionally biased region" description="Pro residues" evidence="16">
    <location>
        <begin position="391"/>
        <end position="401"/>
    </location>
</feature>
<dbReference type="PROSITE" id="PS50011">
    <property type="entry name" value="PROTEIN_KINASE_DOM"/>
    <property type="match status" value="1"/>
</dbReference>
<keyword evidence="4" id="KW-0433">Leucine-rich repeat</keyword>
<keyword evidence="10 17" id="KW-1133">Transmembrane helix</keyword>
<comment type="catalytic activity">
    <reaction evidence="14">
        <text>L-threonyl-[protein] + ATP = O-phospho-L-threonyl-[protein] + ADP + H(+)</text>
        <dbReference type="Rhea" id="RHEA:46608"/>
        <dbReference type="Rhea" id="RHEA-COMP:11060"/>
        <dbReference type="Rhea" id="RHEA-COMP:11605"/>
        <dbReference type="ChEBI" id="CHEBI:15378"/>
        <dbReference type="ChEBI" id="CHEBI:30013"/>
        <dbReference type="ChEBI" id="CHEBI:30616"/>
        <dbReference type="ChEBI" id="CHEBI:61977"/>
        <dbReference type="ChEBI" id="CHEBI:456216"/>
        <dbReference type="EC" id="2.7.11.1"/>
    </reaction>
</comment>
<keyword evidence="21" id="KW-1185">Reference proteome</keyword>
<keyword evidence="12" id="KW-0675">Receptor</keyword>
<dbReference type="Proteomes" id="UP000663760">
    <property type="component" value="Chromosome 9"/>
</dbReference>
<keyword evidence="5" id="KW-0808">Transferase</keyword>
<dbReference type="InterPro" id="IPR011009">
    <property type="entry name" value="Kinase-like_dom_sf"/>
</dbReference>
<dbReference type="Pfam" id="PF00560">
    <property type="entry name" value="LRR_1"/>
    <property type="match status" value="1"/>
</dbReference>
<evidence type="ECO:0000256" key="4">
    <source>
        <dbReference type="ARBA" id="ARBA00022614"/>
    </source>
</evidence>
<evidence type="ECO:0000256" key="8">
    <source>
        <dbReference type="ARBA" id="ARBA00022737"/>
    </source>
</evidence>
<evidence type="ECO:0000256" key="15">
    <source>
        <dbReference type="ARBA" id="ARBA00048679"/>
    </source>
</evidence>
<feature type="region of interest" description="Disordered" evidence="16">
    <location>
        <begin position="380"/>
        <end position="403"/>
    </location>
</feature>
<evidence type="ECO:0000256" key="14">
    <source>
        <dbReference type="ARBA" id="ARBA00047899"/>
    </source>
</evidence>
<evidence type="ECO:0000256" key="11">
    <source>
        <dbReference type="ARBA" id="ARBA00023136"/>
    </source>
</evidence>
<dbReference type="Gene3D" id="3.30.200.20">
    <property type="entry name" value="Phosphorylase Kinase, domain 1"/>
    <property type="match status" value="1"/>
</dbReference>
<proteinExistence type="predicted"/>
<evidence type="ECO:0000313" key="21">
    <source>
        <dbReference type="Proteomes" id="UP000663760"/>
    </source>
</evidence>
<evidence type="ECO:0000259" key="19">
    <source>
        <dbReference type="PROSITE" id="PS50011"/>
    </source>
</evidence>
<dbReference type="AlphaFoldDB" id="A0A7I8KZ77"/>
<dbReference type="InterPro" id="IPR001611">
    <property type="entry name" value="Leu-rich_rpt"/>
</dbReference>
<dbReference type="Gene3D" id="3.80.10.10">
    <property type="entry name" value="Ribonuclease Inhibitor"/>
    <property type="match status" value="2"/>
</dbReference>
<evidence type="ECO:0000256" key="18">
    <source>
        <dbReference type="SAM" id="SignalP"/>
    </source>
</evidence>
<evidence type="ECO:0000256" key="1">
    <source>
        <dbReference type="ARBA" id="ARBA00004479"/>
    </source>
</evidence>
<feature type="chain" id="PRO_5029627993" description="non-specific serine/threonine protein kinase" evidence="18">
    <location>
        <begin position="32"/>
        <end position="742"/>
    </location>
</feature>
<keyword evidence="3" id="KW-0723">Serine/threonine-protein kinase</keyword>
<evidence type="ECO:0000256" key="5">
    <source>
        <dbReference type="ARBA" id="ARBA00022679"/>
    </source>
</evidence>
<dbReference type="OrthoDB" id="676979at2759"/>
<evidence type="ECO:0000313" key="20">
    <source>
        <dbReference type="EMBL" id="CAA7403001.1"/>
    </source>
</evidence>
<comment type="subcellular location">
    <subcellularLocation>
        <location evidence="1">Membrane</location>
        <topology evidence="1">Single-pass type I membrane protein</topology>
    </subcellularLocation>
</comment>
<sequence>MAGSWWRRRRRRFLLPLFAVLLVMFLSSASAQQLSPSQTKTLFRLQRMLEYPAAFSGLNNYTNPCYLPPSPFLSIVCSENRITELSITGGGGAVAHLPPHFNIDSFFTTLSRLPSLTVLSLVSLGLWGPLPAKVDRFSSLRVLNLSSNFITGGIPWEISSMETLQSLVLAGNRLNGTVPDLQSLSALEEVNLGGNRLGPEFPLLGRSVVTVVLRNNSFRAGIPPEMQFFDRLQTLDVSSNQLIGPIPPFLFSLPSIRSMDLSGNLLSGALPAKLSCGGGLRFIDISRNRLLGRLPACILSNSSATVVLYSGNCLLTGDSRLQHPTSYCNQGAIAAIMPTPRKESQPNNRLGFILGIVGGIVGAAFVLGLVLVFIMKKSSNSSGDRGALLKPPAPEKAPPVRAPRRLPHDARHLLQSARLASAGVGLYRTFTREEVEEATCNFSPENLVLENKSQHQLYNGRLRDGSKVVVKCLRLKQRYSPQSMAQFIDVISKLRHRHLVSVLGHCVDDDQEDSASRHCMYLMLEAVSNGNLRSHLTEWRKREMLKWPQRAAAAIGVARGVQFLHSVTVPGVSGNDLSIETISLDETLTAKISSYNLPMASKNKNVKGGVESPFYGIEDGDLACNGAQRDEQGEKRDVYQLGLILLEIITGSPVSNPSRLNASINQLRDFLADGPGKFRQLIDPAIEGTFAYDSLRTAAELALSCVAGDASQRPSIDDVIWNLQYAVQVQEGWATSQSGPLS</sequence>
<evidence type="ECO:0000256" key="12">
    <source>
        <dbReference type="ARBA" id="ARBA00023170"/>
    </source>
</evidence>
<dbReference type="InterPro" id="IPR032675">
    <property type="entry name" value="LRR_dom_sf"/>
</dbReference>
<evidence type="ECO:0000256" key="2">
    <source>
        <dbReference type="ARBA" id="ARBA00012513"/>
    </source>
</evidence>
<comment type="catalytic activity">
    <reaction evidence="15">
        <text>L-seryl-[protein] + ATP = O-phospho-L-seryl-[protein] + ADP + H(+)</text>
        <dbReference type="Rhea" id="RHEA:17989"/>
        <dbReference type="Rhea" id="RHEA-COMP:9863"/>
        <dbReference type="Rhea" id="RHEA-COMP:11604"/>
        <dbReference type="ChEBI" id="CHEBI:15378"/>
        <dbReference type="ChEBI" id="CHEBI:29999"/>
        <dbReference type="ChEBI" id="CHEBI:30616"/>
        <dbReference type="ChEBI" id="CHEBI:83421"/>
        <dbReference type="ChEBI" id="CHEBI:456216"/>
        <dbReference type="EC" id="2.7.11.1"/>
    </reaction>
</comment>
<dbReference type="FunFam" id="1.10.510.10:FF:000431">
    <property type="entry name" value="Putative inactive leucine-rich repeat receptor-like protein kinase"/>
    <property type="match status" value="1"/>
</dbReference>
<feature type="domain" description="Protein kinase" evidence="19">
    <location>
        <begin position="416"/>
        <end position="726"/>
    </location>
</feature>
<dbReference type="PANTHER" id="PTHR48006">
    <property type="entry name" value="LEUCINE-RICH REPEAT-CONTAINING PROTEIN DDB_G0281931-RELATED"/>
    <property type="match status" value="1"/>
</dbReference>
<dbReference type="EC" id="2.7.11.1" evidence="2"/>
<organism evidence="20 21">
    <name type="scientific">Spirodela intermedia</name>
    <name type="common">Intermediate duckweed</name>
    <dbReference type="NCBI Taxonomy" id="51605"/>
    <lineage>
        <taxon>Eukaryota</taxon>
        <taxon>Viridiplantae</taxon>
        <taxon>Streptophyta</taxon>
        <taxon>Embryophyta</taxon>
        <taxon>Tracheophyta</taxon>
        <taxon>Spermatophyta</taxon>
        <taxon>Magnoliopsida</taxon>
        <taxon>Liliopsida</taxon>
        <taxon>Araceae</taxon>
        <taxon>Lemnoideae</taxon>
        <taxon>Spirodela</taxon>
    </lineage>
</organism>
<protein>
    <recommendedName>
        <fullName evidence="2">non-specific serine/threonine protein kinase</fullName>
        <ecNumber evidence="2">2.7.11.1</ecNumber>
    </recommendedName>
</protein>
<dbReference type="FunFam" id="3.80.10.10:FF:000673">
    <property type="entry name" value="Probable LRR receptor-like serine/threonine-protein kinase At2g02780"/>
    <property type="match status" value="1"/>
</dbReference>
<evidence type="ECO:0000256" key="9">
    <source>
        <dbReference type="ARBA" id="ARBA00022777"/>
    </source>
</evidence>
<dbReference type="GO" id="GO:0005524">
    <property type="term" value="F:ATP binding"/>
    <property type="evidence" value="ECO:0007669"/>
    <property type="project" value="InterPro"/>
</dbReference>
<dbReference type="SUPFAM" id="SSF56112">
    <property type="entry name" value="Protein kinase-like (PK-like)"/>
    <property type="match status" value="1"/>
</dbReference>
<dbReference type="PANTHER" id="PTHR48006:SF73">
    <property type="entry name" value="PROTEIN KINASE DOMAIN-CONTAINING PROTEIN"/>
    <property type="match status" value="1"/>
</dbReference>
<keyword evidence="11 17" id="KW-0472">Membrane</keyword>
<evidence type="ECO:0000256" key="10">
    <source>
        <dbReference type="ARBA" id="ARBA00022989"/>
    </source>
</evidence>
<dbReference type="InterPro" id="IPR001245">
    <property type="entry name" value="Ser-Thr/Tyr_kinase_cat_dom"/>
</dbReference>
<dbReference type="GO" id="GO:0004674">
    <property type="term" value="F:protein serine/threonine kinase activity"/>
    <property type="evidence" value="ECO:0007669"/>
    <property type="project" value="UniProtKB-KW"/>
</dbReference>
<evidence type="ECO:0000256" key="17">
    <source>
        <dbReference type="SAM" id="Phobius"/>
    </source>
</evidence>
<dbReference type="InterPro" id="IPR000719">
    <property type="entry name" value="Prot_kinase_dom"/>
</dbReference>
<dbReference type="Pfam" id="PF13855">
    <property type="entry name" value="LRR_8"/>
    <property type="match status" value="1"/>
</dbReference>
<keyword evidence="7 18" id="KW-0732">Signal</keyword>
<evidence type="ECO:0000256" key="3">
    <source>
        <dbReference type="ARBA" id="ARBA00022527"/>
    </source>
</evidence>
<keyword evidence="6 17" id="KW-0812">Transmembrane</keyword>
<evidence type="ECO:0000256" key="16">
    <source>
        <dbReference type="SAM" id="MobiDB-lite"/>
    </source>
</evidence>
<dbReference type="Gene3D" id="1.10.510.10">
    <property type="entry name" value="Transferase(Phosphotransferase) domain 1"/>
    <property type="match status" value="1"/>
</dbReference>
<keyword evidence="9" id="KW-0418">Kinase</keyword>
<reference evidence="20" key="1">
    <citation type="submission" date="2020-02" db="EMBL/GenBank/DDBJ databases">
        <authorList>
            <person name="Scholz U."/>
            <person name="Mascher M."/>
            <person name="Fiebig A."/>
        </authorList>
    </citation>
    <scope>NUCLEOTIDE SEQUENCE</scope>
</reference>